<dbReference type="SUPFAM" id="SSF52540">
    <property type="entry name" value="P-loop containing nucleoside triphosphate hydrolases"/>
    <property type="match status" value="1"/>
</dbReference>
<accession>A0AAQ3PTP8</accession>
<dbReference type="InterPro" id="IPR002182">
    <property type="entry name" value="NB-ARC"/>
</dbReference>
<name>A0AAQ3PTP8_PASNO</name>
<evidence type="ECO:0000313" key="2">
    <source>
        <dbReference type="EMBL" id="WVZ53743.1"/>
    </source>
</evidence>
<dbReference type="Proteomes" id="UP001341281">
    <property type="component" value="Chromosome 01"/>
</dbReference>
<dbReference type="PANTHER" id="PTHR19338:SF59">
    <property type="entry name" value="OS10G0162832 PROTEIN"/>
    <property type="match status" value="1"/>
</dbReference>
<evidence type="ECO:0000313" key="3">
    <source>
        <dbReference type="Proteomes" id="UP001341281"/>
    </source>
</evidence>
<feature type="domain" description="NB-ARC" evidence="1">
    <location>
        <begin position="70"/>
        <end position="142"/>
    </location>
</feature>
<dbReference type="Pfam" id="PF00931">
    <property type="entry name" value="NB-ARC"/>
    <property type="match status" value="1"/>
</dbReference>
<dbReference type="PANTHER" id="PTHR19338">
    <property type="entry name" value="TRANSLOCASE OF INNER MITOCHONDRIAL MEMBRANE 13 HOMOLOG"/>
    <property type="match status" value="1"/>
</dbReference>
<keyword evidence="3" id="KW-1185">Reference proteome</keyword>
<dbReference type="EMBL" id="CP144745">
    <property type="protein sequence ID" value="WVZ53743.1"/>
    <property type="molecule type" value="Genomic_DNA"/>
</dbReference>
<protein>
    <recommendedName>
        <fullName evidence="1">NB-ARC domain-containing protein</fullName>
    </recommendedName>
</protein>
<dbReference type="InterPro" id="IPR027417">
    <property type="entry name" value="P-loop_NTPase"/>
</dbReference>
<organism evidence="2 3">
    <name type="scientific">Paspalum notatum var. saurae</name>
    <dbReference type="NCBI Taxonomy" id="547442"/>
    <lineage>
        <taxon>Eukaryota</taxon>
        <taxon>Viridiplantae</taxon>
        <taxon>Streptophyta</taxon>
        <taxon>Embryophyta</taxon>
        <taxon>Tracheophyta</taxon>
        <taxon>Spermatophyta</taxon>
        <taxon>Magnoliopsida</taxon>
        <taxon>Liliopsida</taxon>
        <taxon>Poales</taxon>
        <taxon>Poaceae</taxon>
        <taxon>PACMAD clade</taxon>
        <taxon>Panicoideae</taxon>
        <taxon>Andropogonodae</taxon>
        <taxon>Paspaleae</taxon>
        <taxon>Paspalinae</taxon>
        <taxon>Paspalum</taxon>
    </lineage>
</organism>
<gene>
    <name evidence="2" type="ORF">U9M48_004644</name>
</gene>
<dbReference type="Gene3D" id="3.40.50.300">
    <property type="entry name" value="P-loop containing nucleotide triphosphate hydrolases"/>
    <property type="match status" value="1"/>
</dbReference>
<evidence type="ECO:0000259" key="1">
    <source>
        <dbReference type="Pfam" id="PF00931"/>
    </source>
</evidence>
<proteinExistence type="predicted"/>
<sequence length="156" mass="17890">MKNMLKNAKTWRRLALDLRDINGKLEDAAKKKDLYSLLGAERCARDCGHHARTTNQTLCFARDEDLVGIQEDAEKLKRWLTGDFEQKFRIATVWGKAGVGKNSLVDYVYRIVKVEFAAAAWVTVSRSCKVEELLRKVAREFVFLETNQAGESCRLY</sequence>
<dbReference type="GO" id="GO:0043531">
    <property type="term" value="F:ADP binding"/>
    <property type="evidence" value="ECO:0007669"/>
    <property type="project" value="InterPro"/>
</dbReference>
<dbReference type="AlphaFoldDB" id="A0AAQ3PTP8"/>
<reference evidence="2 3" key="1">
    <citation type="submission" date="2024-02" db="EMBL/GenBank/DDBJ databases">
        <title>High-quality chromosome-scale genome assembly of Pensacola bahiagrass (Paspalum notatum Flugge var. saurae).</title>
        <authorList>
            <person name="Vega J.M."/>
            <person name="Podio M."/>
            <person name="Orjuela J."/>
            <person name="Siena L.A."/>
            <person name="Pessino S.C."/>
            <person name="Combes M.C."/>
            <person name="Mariac C."/>
            <person name="Albertini E."/>
            <person name="Pupilli F."/>
            <person name="Ortiz J.P.A."/>
            <person name="Leblanc O."/>
        </authorList>
    </citation>
    <scope>NUCLEOTIDE SEQUENCE [LARGE SCALE GENOMIC DNA]</scope>
    <source>
        <strain evidence="2">R1</strain>
        <tissue evidence="2">Leaf</tissue>
    </source>
</reference>